<sequence length="197" mass="21145">MSDNEDSKQFAKERPISTVARSFSAQLNDAFLIDDTLDQLSSTVEQKKLSVTFHSKELEELEARIRRAEALLEEKKKRFSQQLPGEKLPDPSSVSSTHRTRQPMPNCDQPESSQAAAAPPNRPAPAPPVANGGNAEGGFVVIEKSASMPGESGNASPVAAPGTGQPERRFGEQYSARPPPPGYPGRLPAPSSRSKIG</sequence>
<name>A0A317SHJ8_9PEZI</name>
<evidence type="ECO:0000313" key="2">
    <source>
        <dbReference type="EMBL" id="PWW73862.1"/>
    </source>
</evidence>
<dbReference type="Proteomes" id="UP000246991">
    <property type="component" value="Unassembled WGS sequence"/>
</dbReference>
<keyword evidence="3" id="KW-1185">Reference proteome</keyword>
<dbReference type="AlphaFoldDB" id="A0A317SHJ8"/>
<reference evidence="2 3" key="1">
    <citation type="submission" date="2018-03" db="EMBL/GenBank/DDBJ databases">
        <title>Genomes of Pezizomycetes fungi and the evolution of truffles.</title>
        <authorList>
            <person name="Murat C."/>
            <person name="Payen T."/>
            <person name="Noel B."/>
            <person name="Kuo A."/>
            <person name="Martin F.M."/>
        </authorList>
    </citation>
    <scope>NUCLEOTIDE SEQUENCE [LARGE SCALE GENOMIC DNA]</scope>
    <source>
        <strain evidence="2">091103-1</strain>
    </source>
</reference>
<dbReference type="OrthoDB" id="5408734at2759"/>
<organism evidence="2 3">
    <name type="scientific">Tuber magnatum</name>
    <name type="common">white Piedmont truffle</name>
    <dbReference type="NCBI Taxonomy" id="42249"/>
    <lineage>
        <taxon>Eukaryota</taxon>
        <taxon>Fungi</taxon>
        <taxon>Dikarya</taxon>
        <taxon>Ascomycota</taxon>
        <taxon>Pezizomycotina</taxon>
        <taxon>Pezizomycetes</taxon>
        <taxon>Pezizales</taxon>
        <taxon>Tuberaceae</taxon>
        <taxon>Tuber</taxon>
    </lineage>
</organism>
<protein>
    <submittedName>
        <fullName evidence="2">Uncharacterized protein</fullName>
    </submittedName>
</protein>
<gene>
    <name evidence="2" type="ORF">C7212DRAFT_213922</name>
</gene>
<dbReference type="EMBL" id="PYWC01000072">
    <property type="protein sequence ID" value="PWW73862.1"/>
    <property type="molecule type" value="Genomic_DNA"/>
</dbReference>
<evidence type="ECO:0000256" key="1">
    <source>
        <dbReference type="SAM" id="MobiDB-lite"/>
    </source>
</evidence>
<evidence type="ECO:0000313" key="3">
    <source>
        <dbReference type="Proteomes" id="UP000246991"/>
    </source>
</evidence>
<accession>A0A317SHJ8</accession>
<proteinExistence type="predicted"/>
<feature type="region of interest" description="Disordered" evidence="1">
    <location>
        <begin position="76"/>
        <end position="197"/>
    </location>
</feature>
<comment type="caution">
    <text evidence="2">The sequence shown here is derived from an EMBL/GenBank/DDBJ whole genome shotgun (WGS) entry which is preliminary data.</text>
</comment>